<dbReference type="Ensembl" id="ENSSRHT00000101826.1">
    <property type="protein sequence ID" value="ENSSRHP00000099140.1"/>
    <property type="gene ID" value="ENSSRHG00000048651.1"/>
</dbReference>
<keyword evidence="9" id="KW-1185">Reference proteome</keyword>
<dbReference type="InterPro" id="IPR036278">
    <property type="entry name" value="Sialidase_sf"/>
</dbReference>
<keyword evidence="6" id="KW-0326">Glycosidase</keyword>
<evidence type="ECO:0000256" key="4">
    <source>
        <dbReference type="ARBA" id="ARBA00022963"/>
    </source>
</evidence>
<organism evidence="8 9">
    <name type="scientific">Sinocyclocheilus rhinocerous</name>
    <dbReference type="NCBI Taxonomy" id="307959"/>
    <lineage>
        <taxon>Eukaryota</taxon>
        <taxon>Metazoa</taxon>
        <taxon>Chordata</taxon>
        <taxon>Craniata</taxon>
        <taxon>Vertebrata</taxon>
        <taxon>Euteleostomi</taxon>
        <taxon>Actinopterygii</taxon>
        <taxon>Neopterygii</taxon>
        <taxon>Teleostei</taxon>
        <taxon>Ostariophysi</taxon>
        <taxon>Cypriniformes</taxon>
        <taxon>Cyprinidae</taxon>
        <taxon>Cyprininae</taxon>
        <taxon>Sinocyclocheilus</taxon>
    </lineage>
</organism>
<comment type="catalytic activity">
    <reaction evidence="1">
        <text>Hydrolysis of alpha-(2-&gt;3)-, alpha-(2-&gt;6)-, alpha-(2-&gt;8)- glycosidic linkages of terminal sialic acid residues in oligosaccharides, glycoproteins, glycolipids, colominic acid and synthetic substrates.</text>
        <dbReference type="EC" id="3.2.1.18"/>
    </reaction>
</comment>
<dbReference type="PANTHER" id="PTHR10628:SF23">
    <property type="entry name" value="SIALIDASE-3"/>
    <property type="match status" value="1"/>
</dbReference>
<evidence type="ECO:0000259" key="7">
    <source>
        <dbReference type="Pfam" id="PF13088"/>
    </source>
</evidence>
<reference evidence="8" key="2">
    <citation type="submission" date="2025-09" db="UniProtKB">
        <authorList>
            <consortium name="Ensembl"/>
        </authorList>
    </citation>
    <scope>IDENTIFICATION</scope>
</reference>
<evidence type="ECO:0000256" key="1">
    <source>
        <dbReference type="ARBA" id="ARBA00000427"/>
    </source>
</evidence>
<comment type="similarity">
    <text evidence="2">Belongs to the glycosyl hydrolase 33 family.</text>
</comment>
<keyword evidence="4" id="KW-0442">Lipid degradation</keyword>
<keyword evidence="6" id="KW-0378">Hydrolase</keyword>
<dbReference type="GO" id="GO:0005737">
    <property type="term" value="C:cytoplasm"/>
    <property type="evidence" value="ECO:0007669"/>
    <property type="project" value="TreeGrafter"/>
</dbReference>
<dbReference type="GO" id="GO:0006689">
    <property type="term" value="P:ganglioside catabolic process"/>
    <property type="evidence" value="ECO:0007669"/>
    <property type="project" value="TreeGrafter"/>
</dbReference>
<dbReference type="AlphaFoldDB" id="A0A673NEE2"/>
<feature type="domain" description="Sialidase" evidence="7">
    <location>
        <begin position="5"/>
        <end position="151"/>
    </location>
</feature>
<keyword evidence="4" id="KW-0443">Lipid metabolism</keyword>
<dbReference type="EC" id="3.2.1.18" evidence="3"/>
<evidence type="ECO:0000313" key="9">
    <source>
        <dbReference type="Proteomes" id="UP000472270"/>
    </source>
</evidence>
<dbReference type="Proteomes" id="UP000472270">
    <property type="component" value="Unassembled WGS sequence"/>
</dbReference>
<name>A0A673NEE2_9TELE</name>
<protein>
    <recommendedName>
        <fullName evidence="3">exo-alpha-sialidase</fullName>
        <ecNumber evidence="3">3.2.1.18</ecNumber>
    </recommendedName>
</protein>
<dbReference type="CDD" id="cd15482">
    <property type="entry name" value="Sialidase_non-viral"/>
    <property type="match status" value="1"/>
</dbReference>
<evidence type="ECO:0000256" key="5">
    <source>
        <dbReference type="ARBA" id="ARBA00023277"/>
    </source>
</evidence>
<dbReference type="GO" id="GO:0009313">
    <property type="term" value="P:oligosaccharide catabolic process"/>
    <property type="evidence" value="ECO:0007669"/>
    <property type="project" value="TreeGrafter"/>
</dbReference>
<dbReference type="PANTHER" id="PTHR10628">
    <property type="entry name" value="SIALIDASE"/>
    <property type="match status" value="1"/>
</dbReference>
<dbReference type="GO" id="GO:0004308">
    <property type="term" value="F:exo-alpha-sialidase activity"/>
    <property type="evidence" value="ECO:0007669"/>
    <property type="project" value="UniProtKB-EC"/>
</dbReference>
<sequence>MTHAEVFVMRRGLWEDDKNIVQWDSRHEELTKASLQNHRSMNPCPVYERESKTLFLFFTCVPIGARLCYITSQDTGATWSQTEDLTERVIVEKEKNWATFAVGPGRGVQMKGGRLIIPAYAYFKSTNVQLTSRAFTFYSDVHLATESKLKQQHGQAFDKPSTIQKLIETGKGCQGSVLKIHYPDQGTSDQKERKNLVIYMNNSPLDPNLWKMFPKTNDGPSGYSDLAECKKVSTLPFSWNLCNNSLLKITVKIIFQLFNITQSSQTLYSDCKLLCKFDFLVSLHNSFDY</sequence>
<evidence type="ECO:0000256" key="6">
    <source>
        <dbReference type="ARBA" id="ARBA00023295"/>
    </source>
</evidence>
<dbReference type="Gene3D" id="2.120.10.10">
    <property type="match status" value="2"/>
</dbReference>
<reference evidence="8" key="1">
    <citation type="submission" date="2025-08" db="UniProtKB">
        <authorList>
            <consortium name="Ensembl"/>
        </authorList>
    </citation>
    <scope>IDENTIFICATION</scope>
</reference>
<evidence type="ECO:0000256" key="3">
    <source>
        <dbReference type="ARBA" id="ARBA00012733"/>
    </source>
</evidence>
<dbReference type="SUPFAM" id="SSF50939">
    <property type="entry name" value="Sialidases"/>
    <property type="match status" value="1"/>
</dbReference>
<evidence type="ECO:0000256" key="2">
    <source>
        <dbReference type="ARBA" id="ARBA00009348"/>
    </source>
</evidence>
<accession>A0A673NEE2</accession>
<keyword evidence="5" id="KW-0119">Carbohydrate metabolism</keyword>
<dbReference type="GO" id="GO:0016020">
    <property type="term" value="C:membrane"/>
    <property type="evidence" value="ECO:0007669"/>
    <property type="project" value="TreeGrafter"/>
</dbReference>
<dbReference type="InterPro" id="IPR026856">
    <property type="entry name" value="Sialidase_fam"/>
</dbReference>
<evidence type="ECO:0000313" key="8">
    <source>
        <dbReference type="Ensembl" id="ENSSRHP00000099140.1"/>
    </source>
</evidence>
<dbReference type="InterPro" id="IPR011040">
    <property type="entry name" value="Sialidase"/>
</dbReference>
<dbReference type="Pfam" id="PF13088">
    <property type="entry name" value="BNR_2"/>
    <property type="match status" value="1"/>
</dbReference>
<proteinExistence type="inferred from homology"/>